<evidence type="ECO:0000256" key="2">
    <source>
        <dbReference type="ARBA" id="ARBA00023235"/>
    </source>
</evidence>
<dbReference type="GO" id="GO:0047661">
    <property type="term" value="F:amino-acid racemase activity"/>
    <property type="evidence" value="ECO:0007669"/>
    <property type="project" value="InterPro"/>
</dbReference>
<comment type="caution">
    <text evidence="3">The sequence shown here is derived from an EMBL/GenBank/DDBJ whole genome shotgun (WGS) entry which is preliminary data.</text>
</comment>
<dbReference type="InterPro" id="IPR033134">
    <property type="entry name" value="Asp/Glu_racemase_AS_2"/>
</dbReference>
<dbReference type="PANTHER" id="PTHR21198:SF7">
    <property type="entry name" value="ASPARTATE-GLUTAMATE RACEMASE FAMILY"/>
    <property type="match status" value="1"/>
</dbReference>
<dbReference type="InterPro" id="IPR018187">
    <property type="entry name" value="Asp/Glu_racemase_AS_1"/>
</dbReference>
<keyword evidence="4" id="KW-1185">Reference proteome</keyword>
<dbReference type="NCBIfam" id="TIGR00035">
    <property type="entry name" value="asp_race"/>
    <property type="match status" value="1"/>
</dbReference>
<gene>
    <name evidence="3" type="ORF">FAZ69_03280</name>
</gene>
<accession>A0A4U1IE20</accession>
<dbReference type="PROSITE" id="PS00924">
    <property type="entry name" value="ASP_GLU_RACEMASE_2"/>
    <property type="match status" value="1"/>
</dbReference>
<dbReference type="Pfam" id="PF01177">
    <property type="entry name" value="Asp_Glu_race"/>
    <property type="match status" value="2"/>
</dbReference>
<dbReference type="Proteomes" id="UP000305539">
    <property type="component" value="Unassembled WGS sequence"/>
</dbReference>
<comment type="similarity">
    <text evidence="1">Belongs to the aspartate/glutamate racemases family.</text>
</comment>
<dbReference type="InterPro" id="IPR015942">
    <property type="entry name" value="Asp/Glu/hydantoin_racemase"/>
</dbReference>
<evidence type="ECO:0000256" key="1">
    <source>
        <dbReference type="ARBA" id="ARBA00007847"/>
    </source>
</evidence>
<dbReference type="Gene3D" id="3.40.50.1860">
    <property type="match status" value="4"/>
</dbReference>
<reference evidence="3 4" key="1">
    <citation type="submission" date="2019-04" db="EMBL/GenBank/DDBJ databases">
        <title>Trinickia sp. 7GSK02, isolated from subtropical forest soil.</title>
        <authorList>
            <person name="Gao Z.-H."/>
            <person name="Qiu L.-H."/>
        </authorList>
    </citation>
    <scope>NUCLEOTIDE SEQUENCE [LARGE SCALE GENOMIC DNA]</scope>
    <source>
        <strain evidence="3 4">7GSK02</strain>
    </source>
</reference>
<dbReference type="PROSITE" id="PS00923">
    <property type="entry name" value="ASP_GLU_RACEMASE_1"/>
    <property type="match status" value="1"/>
</dbReference>
<dbReference type="OrthoDB" id="9803739at2"/>
<evidence type="ECO:0000313" key="3">
    <source>
        <dbReference type="EMBL" id="TKC91837.1"/>
    </source>
</evidence>
<protein>
    <submittedName>
        <fullName evidence="3">Aspartate/glutamate racemase family protein</fullName>
    </submittedName>
</protein>
<dbReference type="InterPro" id="IPR004380">
    <property type="entry name" value="Asp_race"/>
</dbReference>
<sequence>MTSKGRRSFGVIGGFGPLGSADVASKLALASSGGGEREPVEIAYDPRPFGGAALLAPDGECMTERKLYLIDAILDFARRGIDTVILPCFFSHTFIDELQANSPLVIVDMIDAVRSHVLRTLGRAASGRAASGRARRIGVLATAATREARLFERYFASPGFEVLHPRRDDGDRVTEAVYGEHGIRSGQLFGLPIALLDEACADLVAQGAEVIVPGATEIALIANRLAPLAAPILDTNSIYARHALHWEGGPSRRPFKVGVVGGVGPAATVDFMQKIVASTPAARDQDHIKLIVEQNPQIPDRTGYLVGDGPDPTLSLYATCKKLEAGHADIIAIPCNTAHAYVDRIQPRLSVPIVNMLTETVAYLRERFPRLREVGVLATTGTVASGVYRRALAAQGLYEVVPGAELQARVMNAIYGEKGVKAGFTSGQCVADIRAAAAELAERGVQAIILGCTELPLLLPEPEFESLDGARAALVDPTAILAKRCVARALEGAAHP</sequence>
<dbReference type="PANTHER" id="PTHR21198">
    <property type="entry name" value="GLUTAMATE RACEMASE"/>
    <property type="match status" value="1"/>
</dbReference>
<dbReference type="SUPFAM" id="SSF53681">
    <property type="entry name" value="Aspartate/glutamate racemase"/>
    <property type="match status" value="4"/>
</dbReference>
<dbReference type="InterPro" id="IPR001920">
    <property type="entry name" value="Asp/Glu_race"/>
</dbReference>
<proteinExistence type="inferred from homology"/>
<name>A0A4U1IE20_9BURK</name>
<evidence type="ECO:0000313" key="4">
    <source>
        <dbReference type="Proteomes" id="UP000305539"/>
    </source>
</evidence>
<keyword evidence="2" id="KW-0413">Isomerase</keyword>
<organism evidence="3 4">
    <name type="scientific">Trinickia terrae</name>
    <dbReference type="NCBI Taxonomy" id="2571161"/>
    <lineage>
        <taxon>Bacteria</taxon>
        <taxon>Pseudomonadati</taxon>
        <taxon>Pseudomonadota</taxon>
        <taxon>Betaproteobacteria</taxon>
        <taxon>Burkholderiales</taxon>
        <taxon>Burkholderiaceae</taxon>
        <taxon>Trinickia</taxon>
    </lineage>
</organism>
<dbReference type="EMBL" id="SWJE01000002">
    <property type="protein sequence ID" value="TKC91837.1"/>
    <property type="molecule type" value="Genomic_DNA"/>
</dbReference>
<dbReference type="AlphaFoldDB" id="A0A4U1IE20"/>